<protein>
    <submittedName>
        <fullName evidence="1">MFS transporter</fullName>
    </submittedName>
</protein>
<gene>
    <name evidence="1" type="ORF">FRZ06_00650</name>
</gene>
<evidence type="ECO:0000313" key="1">
    <source>
        <dbReference type="EMBL" id="QOX61968.1"/>
    </source>
</evidence>
<sequence length="299" mass="31971">MKEEGKRKMDNKKNASELVQYPAYRWLMLAAAILTMLCAMMITMSFAPLVEIIAKDLGVDLGTASFGFMGMNLFSTAVGVMLAGFLIDRIGLSRVMIGGLILMLAANTALPVIGHSYAAVVLIRILEALGCAPALIIIEPTVSFWFPNKEKGLALGLNGLSILGPVGTGMLGPRLVMSASSWQMGMLYFSVVLLVATIFIVIVNIGARHHLPPTMTKKEEHSNMTKQDFMKTVLRSPAFWLGLCVMAFSTWANQSFNNLSPAFLAVDPPVGAGYGAEAAGRFSAGTWIGMIGGSTSSVI</sequence>
<proteinExistence type="predicted"/>
<accession>A0ACD1A6D9</accession>
<dbReference type="Proteomes" id="UP000594014">
    <property type="component" value="Chromosome"/>
</dbReference>
<organism evidence="1 2">
    <name type="scientific">Anoxybacterium hadale</name>
    <dbReference type="NCBI Taxonomy" id="3408580"/>
    <lineage>
        <taxon>Bacteria</taxon>
        <taxon>Bacillati</taxon>
        <taxon>Bacillota</taxon>
        <taxon>Clostridia</taxon>
        <taxon>Peptostreptococcales</taxon>
        <taxon>Anaerovoracaceae</taxon>
        <taxon>Anoxybacterium</taxon>
    </lineage>
</organism>
<reference evidence="1" key="1">
    <citation type="submission" date="2019-08" db="EMBL/GenBank/DDBJ databases">
        <title>Genome sequence of Clostridiales bacterium MT110.</title>
        <authorList>
            <person name="Cao J."/>
        </authorList>
    </citation>
    <scope>NUCLEOTIDE SEQUENCE</scope>
    <source>
        <strain evidence="1">MT110</strain>
    </source>
</reference>
<dbReference type="EMBL" id="CP042469">
    <property type="protein sequence ID" value="QOX61968.1"/>
    <property type="molecule type" value="Genomic_DNA"/>
</dbReference>
<name>A0ACD1A6D9_9FIRM</name>
<evidence type="ECO:0000313" key="2">
    <source>
        <dbReference type="Proteomes" id="UP000594014"/>
    </source>
</evidence>
<keyword evidence="2" id="KW-1185">Reference proteome</keyword>